<sequence>MTLKLSQKEVHMKMKRGVLSEKELLSRQIQKLAKQSNSLSALAQKLIANKLNPYYRKNKLTGVLFKNRKFRLTTLGIDKSKLKELTIEQKRLDGLQKQRYTKEQDRNLER</sequence>
<protein>
    <recommendedName>
        <fullName evidence="3">Mobilization protein</fullName>
    </recommendedName>
</protein>
<dbReference type="OrthoDB" id="1525197at2"/>
<dbReference type="RefSeq" id="WP_105021796.1">
    <property type="nucleotide sequence ID" value="NZ_MSCM01000002.1"/>
</dbReference>
<evidence type="ECO:0000313" key="2">
    <source>
        <dbReference type="Proteomes" id="UP000239068"/>
    </source>
</evidence>
<accession>A0A2S7WFW1</accession>
<proteinExistence type="predicted"/>
<dbReference type="EMBL" id="MSCM01000002">
    <property type="protein sequence ID" value="PQJ76487.1"/>
    <property type="molecule type" value="Genomic_DNA"/>
</dbReference>
<reference evidence="1 2" key="1">
    <citation type="submission" date="2016-12" db="EMBL/GenBank/DDBJ databases">
        <title>Trade-off between light-utilization and light-protection in marine flavobacteria.</title>
        <authorList>
            <person name="Kumagai Y."/>
            <person name="Yoshizawa S."/>
            <person name="Kogure K."/>
            <person name="Iwasaki W."/>
        </authorList>
    </citation>
    <scope>NUCLEOTIDE SEQUENCE [LARGE SCALE GENOMIC DNA]</scope>
    <source>
        <strain evidence="1 2">ATCC 43844</strain>
    </source>
</reference>
<comment type="caution">
    <text evidence="1">The sequence shown here is derived from an EMBL/GenBank/DDBJ whole genome shotgun (WGS) entry which is preliminary data.</text>
</comment>
<name>A0A2S7WFW1_9FLAO</name>
<keyword evidence="2" id="KW-1185">Reference proteome</keyword>
<organism evidence="1 2">
    <name type="scientific">Polaribacter glomeratus</name>
    <dbReference type="NCBI Taxonomy" id="102"/>
    <lineage>
        <taxon>Bacteria</taxon>
        <taxon>Pseudomonadati</taxon>
        <taxon>Bacteroidota</taxon>
        <taxon>Flavobacteriia</taxon>
        <taxon>Flavobacteriales</taxon>
        <taxon>Flavobacteriaceae</taxon>
    </lineage>
</organism>
<gene>
    <name evidence="1" type="ORF">BTO16_11315</name>
</gene>
<evidence type="ECO:0008006" key="3">
    <source>
        <dbReference type="Google" id="ProtNLM"/>
    </source>
</evidence>
<dbReference type="Proteomes" id="UP000239068">
    <property type="component" value="Unassembled WGS sequence"/>
</dbReference>
<evidence type="ECO:0000313" key="1">
    <source>
        <dbReference type="EMBL" id="PQJ76487.1"/>
    </source>
</evidence>
<dbReference type="AlphaFoldDB" id="A0A2S7WFW1"/>